<reference evidence="2" key="2">
    <citation type="journal article" name="BMC Genomics">
        <title>New genome assemblies reveal patterns of domestication and adaptation across Brettanomyces (Dekkera) species.</title>
        <authorList>
            <person name="Roach M.J."/>
            <person name="Borneman A.R."/>
        </authorList>
    </citation>
    <scope>NUCLEOTIDE SEQUENCE</scope>
    <source>
        <strain evidence="2">UCD 2041</strain>
    </source>
</reference>
<dbReference type="GeneID" id="64572068"/>
<dbReference type="InterPro" id="IPR006571">
    <property type="entry name" value="TLDc_dom"/>
</dbReference>
<dbReference type="Pfam" id="PF07534">
    <property type="entry name" value="TLD"/>
    <property type="match status" value="1"/>
</dbReference>
<dbReference type="SMART" id="SM00584">
    <property type="entry name" value="TLDc"/>
    <property type="match status" value="1"/>
</dbReference>
<reference evidence="2" key="1">
    <citation type="submission" date="2020-10" db="EMBL/GenBank/DDBJ databases">
        <authorList>
            <person name="Palmer J.M."/>
        </authorList>
    </citation>
    <scope>NUCLEOTIDE SEQUENCE</scope>
    <source>
        <strain evidence="2">UCD 2041</strain>
    </source>
</reference>
<feature type="domain" description="TLDc" evidence="1">
    <location>
        <begin position="320"/>
        <end position="556"/>
    </location>
</feature>
<name>A0A871R2M4_DEKBR</name>
<evidence type="ECO:0000313" key="3">
    <source>
        <dbReference type="Proteomes" id="UP000663131"/>
    </source>
</evidence>
<dbReference type="EMBL" id="CP063131">
    <property type="protein sequence ID" value="QOU18415.1"/>
    <property type="molecule type" value="Genomic_DNA"/>
</dbReference>
<dbReference type="AlphaFoldDB" id="A0A871R2M4"/>
<proteinExistence type="predicted"/>
<dbReference type="Proteomes" id="UP000663131">
    <property type="component" value="Chromosome 3"/>
</dbReference>
<dbReference type="PROSITE" id="PS51886">
    <property type="entry name" value="TLDC"/>
    <property type="match status" value="1"/>
</dbReference>
<dbReference type="RefSeq" id="XP_041134909.1">
    <property type="nucleotide sequence ID" value="XM_041278714.1"/>
</dbReference>
<dbReference type="OrthoDB" id="289228at2759"/>
<sequence length="608" mass="68143">MGQTFSNAQTSPKLANDDNTKTKHARLLELPNLFNSNVRKLYSPIELLCLKKNLGLPKLTSNTNISKAKLLETIGIPSDSMIGEIVFTIIRQLSYFFSSDCSGFSETDLISVFGILKAAAILNPEKSLKLIGNRRLKIEIVILCFSTDRFDILQDSHTGIVDSTTSDIIEIPVIGNSVMWSEFQQLLHSVECHINSTNVSASKLLSIIQLCLLLSTIVLGQNKSLPLSKLYNLKDGKLWGLFHDTALCILRSCDLSLSANNYNEKDICGRQFVDLICNPEKPQAVTFPYLLEPFCHVLDSLFYDKLNGVEPLLGAQNLSRILDRPRLAQLATVLPADNVYFGLQKMYIASNDGFSISALENRIFKWMAPTVMLIKGKTSHESQKLRTGHYDASCSSGMTSAFEREFPKFYPTDDLSLPKNDDFEREHEVLFAVYTKKPWKISNKVCFGDNSSYILQMAQRQIICRSSGVKDNFAYFSNVGGGVGFGSQPPLVKNSVAFYRPGEVSLTLDSGLEYGNFRHLSVPGTFERGSCYLLRENTPEYEVFFHVTNIEVWGCGSESELEEQKKRWDWENREAASRKQLNSVTWDDGRALLEMAGLVGKNQYGGSM</sequence>
<gene>
    <name evidence="2" type="ORF">BRETT_000142</name>
</gene>
<accession>A0A871R2M4</accession>
<evidence type="ECO:0000259" key="1">
    <source>
        <dbReference type="PROSITE" id="PS51886"/>
    </source>
</evidence>
<evidence type="ECO:0000313" key="2">
    <source>
        <dbReference type="EMBL" id="QOU18415.1"/>
    </source>
</evidence>
<dbReference type="KEGG" id="bbrx:BRETT_000142"/>
<organism evidence="2 3">
    <name type="scientific">Dekkera bruxellensis</name>
    <name type="common">Brettanomyces custersii</name>
    <dbReference type="NCBI Taxonomy" id="5007"/>
    <lineage>
        <taxon>Eukaryota</taxon>
        <taxon>Fungi</taxon>
        <taxon>Dikarya</taxon>
        <taxon>Ascomycota</taxon>
        <taxon>Saccharomycotina</taxon>
        <taxon>Pichiomycetes</taxon>
        <taxon>Pichiales</taxon>
        <taxon>Pichiaceae</taxon>
        <taxon>Brettanomyces</taxon>
    </lineage>
</organism>
<protein>
    <recommendedName>
        <fullName evidence="1">TLDc domain-containing protein</fullName>
    </recommendedName>
</protein>